<accession>A0A4Y9R7M5</accession>
<dbReference type="CDD" id="cd04301">
    <property type="entry name" value="NAT_SF"/>
    <property type="match status" value="1"/>
</dbReference>
<keyword evidence="2" id="KW-0012">Acyltransferase</keyword>
<dbReference type="PROSITE" id="PS51186">
    <property type="entry name" value="GNAT"/>
    <property type="match status" value="1"/>
</dbReference>
<evidence type="ECO:0000313" key="5">
    <source>
        <dbReference type="Proteomes" id="UP000298127"/>
    </source>
</evidence>
<dbReference type="SUPFAM" id="SSF55729">
    <property type="entry name" value="Acyl-CoA N-acyltransferases (Nat)"/>
    <property type="match status" value="1"/>
</dbReference>
<dbReference type="InterPro" id="IPR050832">
    <property type="entry name" value="Bact_Acetyltransf"/>
</dbReference>
<keyword evidence="1 4" id="KW-0808">Transferase</keyword>
<keyword evidence="5" id="KW-1185">Reference proteome</keyword>
<organism evidence="4 5">
    <name type="scientific">Orlajensenia leifsoniae</name>
    <dbReference type="NCBI Taxonomy" id="2561933"/>
    <lineage>
        <taxon>Bacteria</taxon>
        <taxon>Bacillati</taxon>
        <taxon>Actinomycetota</taxon>
        <taxon>Actinomycetes</taxon>
        <taxon>Micrococcales</taxon>
        <taxon>Microbacteriaceae</taxon>
        <taxon>Orlajensenia</taxon>
    </lineage>
</organism>
<dbReference type="InterPro" id="IPR016181">
    <property type="entry name" value="Acyl_CoA_acyltransferase"/>
</dbReference>
<proteinExistence type="predicted"/>
<evidence type="ECO:0000256" key="2">
    <source>
        <dbReference type="ARBA" id="ARBA00023315"/>
    </source>
</evidence>
<reference evidence="4 5" key="1">
    <citation type="journal article" date="2018" name="J. Microbiol.">
        <title>Leifsonia flava sp. nov., a novel actinobacterium isolated from the rhizosphere of Aquilegia viridiflora.</title>
        <authorList>
            <person name="Cai Y."/>
            <person name="Tao W.Z."/>
            <person name="Ma Y.J."/>
            <person name="Cheng J."/>
            <person name="Zhang M.Y."/>
            <person name="Zhang Y.X."/>
        </authorList>
    </citation>
    <scope>NUCLEOTIDE SEQUENCE [LARGE SCALE GENOMIC DNA]</scope>
    <source>
        <strain evidence="4 5">SYP-B2174</strain>
    </source>
</reference>
<evidence type="ECO:0000259" key="3">
    <source>
        <dbReference type="PROSITE" id="PS51186"/>
    </source>
</evidence>
<feature type="domain" description="N-acetyltransferase" evidence="3">
    <location>
        <begin position="12"/>
        <end position="167"/>
    </location>
</feature>
<dbReference type="AlphaFoldDB" id="A0A4Y9R7M5"/>
<dbReference type="EMBL" id="SPQZ01000001">
    <property type="protein sequence ID" value="TFV99703.1"/>
    <property type="molecule type" value="Genomic_DNA"/>
</dbReference>
<dbReference type="GO" id="GO:0016747">
    <property type="term" value="F:acyltransferase activity, transferring groups other than amino-acyl groups"/>
    <property type="evidence" value="ECO:0007669"/>
    <property type="project" value="InterPro"/>
</dbReference>
<dbReference type="PANTHER" id="PTHR43877">
    <property type="entry name" value="AMINOALKYLPHOSPHONATE N-ACETYLTRANSFERASE-RELATED-RELATED"/>
    <property type="match status" value="1"/>
</dbReference>
<dbReference type="PANTHER" id="PTHR43877:SF2">
    <property type="entry name" value="AMINOALKYLPHOSPHONATE N-ACETYLTRANSFERASE-RELATED"/>
    <property type="match status" value="1"/>
</dbReference>
<gene>
    <name evidence="4" type="ORF">E4M00_00400</name>
</gene>
<dbReference type="Gene3D" id="3.40.630.30">
    <property type="match status" value="1"/>
</dbReference>
<dbReference type="Pfam" id="PF00583">
    <property type="entry name" value="Acetyltransf_1"/>
    <property type="match status" value="1"/>
</dbReference>
<dbReference type="InterPro" id="IPR000182">
    <property type="entry name" value="GNAT_dom"/>
</dbReference>
<evidence type="ECO:0000313" key="4">
    <source>
        <dbReference type="EMBL" id="TFV99703.1"/>
    </source>
</evidence>
<protein>
    <submittedName>
        <fullName evidence="4">GNAT family N-acetyltransferase</fullName>
    </submittedName>
</protein>
<comment type="caution">
    <text evidence="4">The sequence shown here is derived from an EMBL/GenBank/DDBJ whole genome shotgun (WGS) entry which is preliminary data.</text>
</comment>
<sequence>MPDLDAAPVTVVHVRSDDVLARPLVEELSREYDERYGLNDGIPSSVELSRYPAELFTPEFGGDFLLLLDAAGDPVAGGAFKSAGDDAVEIKRVWTHSAHRRRGLARRVMAELEAEASRRGIRRLKLTTGARQPEAVALYRSLGYSPLFDLDGDWESFGYLPFEKTLAP</sequence>
<dbReference type="RefSeq" id="WP_135118603.1">
    <property type="nucleotide sequence ID" value="NZ_SPQZ01000001.1"/>
</dbReference>
<dbReference type="Proteomes" id="UP000298127">
    <property type="component" value="Unassembled WGS sequence"/>
</dbReference>
<name>A0A4Y9R7M5_9MICO</name>
<evidence type="ECO:0000256" key="1">
    <source>
        <dbReference type="ARBA" id="ARBA00022679"/>
    </source>
</evidence>